<dbReference type="EMBL" id="JAINUG010000014">
    <property type="protein sequence ID" value="KAJ8414085.1"/>
    <property type="molecule type" value="Genomic_DNA"/>
</dbReference>
<organism evidence="2 3">
    <name type="scientific">Aldrovandia affinis</name>
    <dbReference type="NCBI Taxonomy" id="143900"/>
    <lineage>
        <taxon>Eukaryota</taxon>
        <taxon>Metazoa</taxon>
        <taxon>Chordata</taxon>
        <taxon>Craniata</taxon>
        <taxon>Vertebrata</taxon>
        <taxon>Euteleostomi</taxon>
        <taxon>Actinopterygii</taxon>
        <taxon>Neopterygii</taxon>
        <taxon>Teleostei</taxon>
        <taxon>Notacanthiformes</taxon>
        <taxon>Halosauridae</taxon>
        <taxon>Aldrovandia</taxon>
    </lineage>
</organism>
<sequence>AVDMDYPEGLERYKLFAKFLLEGQVCPKLKAHATCLLSSPSTMLKTWAKLQPRTEALLGALVRESADCRATLLSAWKNDDKYLLSAYCQWLPEAKHQEVAENWPPV</sequence>
<dbReference type="InterPro" id="IPR056371">
    <property type="entry name" value="DHX37-like_C"/>
</dbReference>
<dbReference type="Pfam" id="PF23362">
    <property type="entry name" value="DHX37_C"/>
    <property type="match status" value="1"/>
</dbReference>
<proteinExistence type="predicted"/>
<protein>
    <recommendedName>
        <fullName evidence="1">ATP-dependent RNA helicase DHX37-like C-terminal domain-containing protein</fullName>
    </recommendedName>
</protein>
<name>A0AAD7T4J3_9TELE</name>
<feature type="domain" description="ATP-dependent RNA helicase DHX37-like C-terminal" evidence="1">
    <location>
        <begin position="28"/>
        <end position="106"/>
    </location>
</feature>
<evidence type="ECO:0000259" key="1">
    <source>
        <dbReference type="Pfam" id="PF23362"/>
    </source>
</evidence>
<evidence type="ECO:0000313" key="2">
    <source>
        <dbReference type="EMBL" id="KAJ8414085.1"/>
    </source>
</evidence>
<comment type="caution">
    <text evidence="2">The sequence shown here is derived from an EMBL/GenBank/DDBJ whole genome shotgun (WGS) entry which is preliminary data.</text>
</comment>
<gene>
    <name evidence="2" type="ORF">AAFF_G00066830</name>
</gene>
<dbReference type="AlphaFoldDB" id="A0AAD7T4J3"/>
<feature type="non-terminal residue" evidence="2">
    <location>
        <position position="106"/>
    </location>
</feature>
<reference evidence="2" key="1">
    <citation type="journal article" date="2023" name="Science">
        <title>Genome structures resolve the early diversification of teleost fishes.</title>
        <authorList>
            <person name="Parey E."/>
            <person name="Louis A."/>
            <person name="Montfort J."/>
            <person name="Bouchez O."/>
            <person name="Roques C."/>
            <person name="Iampietro C."/>
            <person name="Lluch J."/>
            <person name="Castinel A."/>
            <person name="Donnadieu C."/>
            <person name="Desvignes T."/>
            <person name="Floi Bucao C."/>
            <person name="Jouanno E."/>
            <person name="Wen M."/>
            <person name="Mejri S."/>
            <person name="Dirks R."/>
            <person name="Jansen H."/>
            <person name="Henkel C."/>
            <person name="Chen W.J."/>
            <person name="Zahm M."/>
            <person name="Cabau C."/>
            <person name="Klopp C."/>
            <person name="Thompson A.W."/>
            <person name="Robinson-Rechavi M."/>
            <person name="Braasch I."/>
            <person name="Lecointre G."/>
            <person name="Bobe J."/>
            <person name="Postlethwait J.H."/>
            <person name="Berthelot C."/>
            <person name="Roest Crollius H."/>
            <person name="Guiguen Y."/>
        </authorList>
    </citation>
    <scope>NUCLEOTIDE SEQUENCE</scope>
    <source>
        <strain evidence="2">NC1722</strain>
    </source>
</reference>
<keyword evidence="3" id="KW-1185">Reference proteome</keyword>
<dbReference type="Proteomes" id="UP001221898">
    <property type="component" value="Unassembled WGS sequence"/>
</dbReference>
<evidence type="ECO:0000313" key="3">
    <source>
        <dbReference type="Proteomes" id="UP001221898"/>
    </source>
</evidence>
<accession>A0AAD7T4J3</accession>